<evidence type="ECO:0008006" key="4">
    <source>
        <dbReference type="Google" id="ProtNLM"/>
    </source>
</evidence>
<keyword evidence="1" id="KW-1133">Transmembrane helix</keyword>
<keyword evidence="1" id="KW-0812">Transmembrane</keyword>
<feature type="transmembrane region" description="Helical" evidence="1">
    <location>
        <begin position="48"/>
        <end position="67"/>
    </location>
</feature>
<keyword evidence="1" id="KW-0472">Membrane</keyword>
<dbReference type="EMBL" id="LT629710">
    <property type="protein sequence ID" value="SDP43755.1"/>
    <property type="molecule type" value="Genomic_DNA"/>
</dbReference>
<protein>
    <recommendedName>
        <fullName evidence="4">PEP-CTERM protein-sorting domain-containing protein</fullName>
    </recommendedName>
</protein>
<dbReference type="AlphaFoldDB" id="A0A1H0SQ28"/>
<name>A0A1H0SQ28_9ACTN</name>
<sequence>MTNPDPNGTTPPREPSVVPAVILLGFAAVLIVVVLVKPSMSYGLKLTITLVAVAMVVALLVYAVFLFRTLAKRGRR</sequence>
<dbReference type="RefSeq" id="WP_090480087.1">
    <property type="nucleotide sequence ID" value="NZ_LT629710.1"/>
</dbReference>
<feature type="transmembrane region" description="Helical" evidence="1">
    <location>
        <begin position="16"/>
        <end position="36"/>
    </location>
</feature>
<keyword evidence="3" id="KW-1185">Reference proteome</keyword>
<reference evidence="2 3" key="1">
    <citation type="submission" date="2016-10" db="EMBL/GenBank/DDBJ databases">
        <authorList>
            <person name="de Groot N.N."/>
        </authorList>
    </citation>
    <scope>NUCLEOTIDE SEQUENCE [LARGE SCALE GENOMIC DNA]</scope>
    <source>
        <strain evidence="3">P4-7,KCTC 19426,CECT 7604</strain>
    </source>
</reference>
<dbReference type="Proteomes" id="UP000198741">
    <property type="component" value="Chromosome I"/>
</dbReference>
<organism evidence="2 3">
    <name type="scientific">Nakamurella panacisegetis</name>
    <dbReference type="NCBI Taxonomy" id="1090615"/>
    <lineage>
        <taxon>Bacteria</taxon>
        <taxon>Bacillati</taxon>
        <taxon>Actinomycetota</taxon>
        <taxon>Actinomycetes</taxon>
        <taxon>Nakamurellales</taxon>
        <taxon>Nakamurellaceae</taxon>
        <taxon>Nakamurella</taxon>
    </lineage>
</organism>
<evidence type="ECO:0000256" key="1">
    <source>
        <dbReference type="SAM" id="Phobius"/>
    </source>
</evidence>
<evidence type="ECO:0000313" key="3">
    <source>
        <dbReference type="Proteomes" id="UP000198741"/>
    </source>
</evidence>
<evidence type="ECO:0000313" key="2">
    <source>
        <dbReference type="EMBL" id="SDP43755.1"/>
    </source>
</evidence>
<dbReference type="STRING" id="1090615.SAMN04515671_4230"/>
<gene>
    <name evidence="2" type="ORF">SAMN04515671_4230</name>
</gene>
<accession>A0A1H0SQ28</accession>
<proteinExistence type="predicted"/>